<evidence type="ECO:0008006" key="3">
    <source>
        <dbReference type="Google" id="ProtNLM"/>
    </source>
</evidence>
<organism evidence="1 2">
    <name type="scientific">Hymenobacter caeli</name>
    <dbReference type="NCBI Taxonomy" id="2735894"/>
    <lineage>
        <taxon>Bacteria</taxon>
        <taxon>Pseudomonadati</taxon>
        <taxon>Bacteroidota</taxon>
        <taxon>Cytophagia</taxon>
        <taxon>Cytophagales</taxon>
        <taxon>Hymenobacteraceae</taxon>
        <taxon>Hymenobacter</taxon>
    </lineage>
</organism>
<dbReference type="Pfam" id="PF14125">
    <property type="entry name" value="DUF4292"/>
    <property type="match status" value="1"/>
</dbReference>
<accession>A0ABX2FNJ5</accession>
<proteinExistence type="predicted"/>
<dbReference type="PROSITE" id="PS51257">
    <property type="entry name" value="PROKAR_LIPOPROTEIN"/>
    <property type="match status" value="1"/>
</dbReference>
<keyword evidence="2" id="KW-1185">Reference proteome</keyword>
<evidence type="ECO:0000313" key="1">
    <source>
        <dbReference type="EMBL" id="NRT17974.1"/>
    </source>
</evidence>
<dbReference type="RefSeq" id="WP_173808747.1">
    <property type="nucleotide sequence ID" value="NZ_JABSNP010000003.1"/>
</dbReference>
<reference evidence="1 2" key="1">
    <citation type="submission" date="2020-05" db="EMBL/GenBank/DDBJ databases">
        <title>Genomic Encyclopedia of Type Strains, Phase IV (KMG-V): Genome sequencing to study the core and pangenomes of soil and plant-associated prokaryotes.</title>
        <authorList>
            <person name="Whitman W."/>
        </authorList>
    </citation>
    <scope>NUCLEOTIDE SEQUENCE [LARGE SCALE GENOMIC DNA]</scope>
    <source>
        <strain evidence="1 2">9A</strain>
    </source>
</reference>
<evidence type="ECO:0000313" key="2">
    <source>
        <dbReference type="Proteomes" id="UP000779507"/>
    </source>
</evidence>
<comment type="caution">
    <text evidence="1">The sequence shown here is derived from an EMBL/GenBank/DDBJ whole genome shotgun (WGS) entry which is preliminary data.</text>
</comment>
<sequence>MNKSVLLLALTGLGAGACHRAVPTKKGSAPGVTTSTSARTGKEAAVKAVDFDSPYLTAKGKVQATIKGDQKTANINVRMRRDSAIWVSVGLLGFEGARALLTPDSVRVINRLDKTYFAGGYDYLTKLLNVPVSFSQAQALLLGNYQAAPAGAALTLGTGPNGGQKVAFPLNGVIVEQLIQAANKRVEKLTLTETGTDRALTADYADFQAVEGAKAPFANSLLVDARQGSTSTKASLKYSKVSAGREELSFPFERPKGFERVSGKK</sequence>
<dbReference type="InterPro" id="IPR025634">
    <property type="entry name" value="DUF4292"/>
</dbReference>
<name>A0ABX2FNJ5_9BACT</name>
<gene>
    <name evidence="1" type="ORF">HNP98_000785</name>
</gene>
<protein>
    <recommendedName>
        <fullName evidence="3">DUF4292 domain-containing protein</fullName>
    </recommendedName>
</protein>
<dbReference type="Proteomes" id="UP000779507">
    <property type="component" value="Unassembled WGS sequence"/>
</dbReference>
<dbReference type="EMBL" id="JABSNP010000003">
    <property type="protein sequence ID" value="NRT17974.1"/>
    <property type="molecule type" value="Genomic_DNA"/>
</dbReference>